<dbReference type="Pfam" id="PF01565">
    <property type="entry name" value="FAD_binding_4"/>
    <property type="match status" value="1"/>
</dbReference>
<comment type="cofactor">
    <cofactor evidence="1">
        <name>FAD</name>
        <dbReference type="ChEBI" id="CHEBI:57692"/>
    </cofactor>
</comment>
<evidence type="ECO:0000256" key="1">
    <source>
        <dbReference type="ARBA" id="ARBA00001974"/>
    </source>
</evidence>
<dbReference type="AlphaFoldDB" id="A0A226DMK7"/>
<proteinExistence type="inferred from homology"/>
<evidence type="ECO:0000256" key="7">
    <source>
        <dbReference type="ARBA" id="ARBA00023140"/>
    </source>
</evidence>
<dbReference type="InterPro" id="IPR012951">
    <property type="entry name" value="BBE"/>
</dbReference>
<organism evidence="9 10">
    <name type="scientific">Folsomia candida</name>
    <name type="common">Springtail</name>
    <dbReference type="NCBI Taxonomy" id="158441"/>
    <lineage>
        <taxon>Eukaryota</taxon>
        <taxon>Metazoa</taxon>
        <taxon>Ecdysozoa</taxon>
        <taxon>Arthropoda</taxon>
        <taxon>Hexapoda</taxon>
        <taxon>Collembola</taxon>
        <taxon>Entomobryomorpha</taxon>
        <taxon>Isotomoidea</taxon>
        <taxon>Isotomidae</taxon>
        <taxon>Proisotominae</taxon>
        <taxon>Folsomia</taxon>
    </lineage>
</organism>
<dbReference type="InterPro" id="IPR036318">
    <property type="entry name" value="FAD-bd_PCMH-like_sf"/>
</dbReference>
<dbReference type="InterPro" id="IPR016169">
    <property type="entry name" value="FAD-bd_PCMH_sub2"/>
</dbReference>
<evidence type="ECO:0000256" key="6">
    <source>
        <dbReference type="ARBA" id="ARBA00023002"/>
    </source>
</evidence>
<feature type="domain" description="FAD-binding PCMH-type" evidence="8">
    <location>
        <begin position="8"/>
        <end position="183"/>
    </location>
</feature>
<comment type="subcellular location">
    <subcellularLocation>
        <location evidence="2">Peroxisome</location>
    </subcellularLocation>
</comment>
<name>A0A226DMK7_FOLCA</name>
<dbReference type="Pfam" id="PF08031">
    <property type="entry name" value="BBE"/>
    <property type="match status" value="1"/>
</dbReference>
<sequence length="494" mass="54682">MATVKVEMDVYPIAFFLPTTAAHVQAAVRCGVAAKIRLIPNSGGHAYDSISTGNNSTLIVDFHEMQKVEVIGTGKYAIAQLQPGALLGPATAQLWKLAKVGIPVGNCLTVGLGGHAIGGGIGLFSFVYGLLIDNVLEYEMVDAKGNIVYTSETENPDLFWALRGVGGGYIGIITRFRIRTFQADMIRLSLVRMVYPVKDFVKVVSATQDWMAWTRDNEPLVGTMALAFNDNWNVSDSVTPGGSEPGIIVASFHIYDPDRNPTSNATFLRKISEMFPPGGKKIVMFPPYLAMHYATGYAPVVLPPSMPAPDAPGSLQQAGEGGFVFPPDDYIVNLFMKFTKQMAIVRYFKARSQFVKRKLTMEELERLGEIMLRIPNNRAGLLINTEHGAIQKVAADKTAYVHRKVGANFRIHVTGTTRDGNIPEAVEWMEEFWAAMKSFDGGETYQNFPDLDVKDYLKRYYGSNLDKLVSTKKRWDPTNYFVNQQSLPLKIIKK</sequence>
<keyword evidence="5" id="KW-0274">FAD</keyword>
<gene>
    <name evidence="9" type="ORF">Fcan01_18371</name>
</gene>
<accession>A0A226DMK7</accession>
<dbReference type="PANTHER" id="PTHR42973:SF39">
    <property type="entry name" value="FAD-BINDING PCMH-TYPE DOMAIN-CONTAINING PROTEIN"/>
    <property type="match status" value="1"/>
</dbReference>
<dbReference type="EMBL" id="LNIX01000014">
    <property type="protein sequence ID" value="OXA46775.1"/>
    <property type="molecule type" value="Genomic_DNA"/>
</dbReference>
<dbReference type="InterPro" id="IPR006094">
    <property type="entry name" value="Oxid_FAD_bind_N"/>
</dbReference>
<dbReference type="Gene3D" id="3.30.465.10">
    <property type="match status" value="1"/>
</dbReference>
<evidence type="ECO:0000313" key="10">
    <source>
        <dbReference type="Proteomes" id="UP000198287"/>
    </source>
</evidence>
<protein>
    <submittedName>
        <fullName evidence="9">Reticuline oxidase</fullName>
    </submittedName>
</protein>
<dbReference type="InterPro" id="IPR016166">
    <property type="entry name" value="FAD-bd_PCMH"/>
</dbReference>
<dbReference type="PANTHER" id="PTHR42973">
    <property type="entry name" value="BINDING OXIDOREDUCTASE, PUTATIVE (AFU_ORTHOLOGUE AFUA_1G17690)-RELATED"/>
    <property type="match status" value="1"/>
</dbReference>
<evidence type="ECO:0000256" key="4">
    <source>
        <dbReference type="ARBA" id="ARBA00022630"/>
    </source>
</evidence>
<dbReference type="Proteomes" id="UP000198287">
    <property type="component" value="Unassembled WGS sequence"/>
</dbReference>
<evidence type="ECO:0000259" key="8">
    <source>
        <dbReference type="PROSITE" id="PS51387"/>
    </source>
</evidence>
<evidence type="ECO:0000256" key="2">
    <source>
        <dbReference type="ARBA" id="ARBA00004275"/>
    </source>
</evidence>
<evidence type="ECO:0000313" key="9">
    <source>
        <dbReference type="EMBL" id="OXA46775.1"/>
    </source>
</evidence>
<keyword evidence="7" id="KW-0576">Peroxisome</keyword>
<dbReference type="PROSITE" id="PS51387">
    <property type="entry name" value="FAD_PCMH"/>
    <property type="match status" value="1"/>
</dbReference>
<dbReference type="GO" id="GO:0016491">
    <property type="term" value="F:oxidoreductase activity"/>
    <property type="evidence" value="ECO:0007669"/>
    <property type="project" value="UniProtKB-KW"/>
</dbReference>
<keyword evidence="4" id="KW-0285">Flavoprotein</keyword>
<dbReference type="InterPro" id="IPR050416">
    <property type="entry name" value="FAD-linked_Oxidoreductase"/>
</dbReference>
<evidence type="ECO:0000256" key="5">
    <source>
        <dbReference type="ARBA" id="ARBA00022827"/>
    </source>
</evidence>
<evidence type="ECO:0000256" key="3">
    <source>
        <dbReference type="ARBA" id="ARBA00005466"/>
    </source>
</evidence>
<dbReference type="GO" id="GO:0071949">
    <property type="term" value="F:FAD binding"/>
    <property type="evidence" value="ECO:0007669"/>
    <property type="project" value="InterPro"/>
</dbReference>
<comment type="similarity">
    <text evidence="3">Belongs to the oxygen-dependent FAD-linked oxidoreductase family.</text>
</comment>
<keyword evidence="10" id="KW-1185">Reference proteome</keyword>
<dbReference type="OrthoDB" id="8250697at2759"/>
<dbReference type="Gene3D" id="3.40.462.20">
    <property type="match status" value="1"/>
</dbReference>
<reference evidence="9 10" key="1">
    <citation type="submission" date="2015-12" db="EMBL/GenBank/DDBJ databases">
        <title>The genome of Folsomia candida.</title>
        <authorList>
            <person name="Faddeeva A."/>
            <person name="Derks M.F."/>
            <person name="Anvar Y."/>
            <person name="Smit S."/>
            <person name="Van Straalen N."/>
            <person name="Roelofs D."/>
        </authorList>
    </citation>
    <scope>NUCLEOTIDE SEQUENCE [LARGE SCALE GENOMIC DNA]</scope>
    <source>
        <strain evidence="9 10">VU population</strain>
        <tissue evidence="9">Whole body</tissue>
    </source>
</reference>
<keyword evidence="6" id="KW-0560">Oxidoreductase</keyword>
<comment type="caution">
    <text evidence="9">The sequence shown here is derived from an EMBL/GenBank/DDBJ whole genome shotgun (WGS) entry which is preliminary data.</text>
</comment>
<dbReference type="SUPFAM" id="SSF56176">
    <property type="entry name" value="FAD-binding/transporter-associated domain-like"/>
    <property type="match status" value="1"/>
</dbReference>
<dbReference type="GO" id="GO:0005777">
    <property type="term" value="C:peroxisome"/>
    <property type="evidence" value="ECO:0007669"/>
    <property type="project" value="UniProtKB-SubCell"/>
</dbReference>